<dbReference type="Gene3D" id="3.40.50.300">
    <property type="entry name" value="P-loop containing nucleotide triphosphate hydrolases"/>
    <property type="match status" value="1"/>
</dbReference>
<keyword evidence="8 12" id="KW-0234">DNA repair</keyword>
<dbReference type="PRINTS" id="PR00142">
    <property type="entry name" value="RECA"/>
</dbReference>
<dbReference type="InterPro" id="IPR049261">
    <property type="entry name" value="RecA-like_C"/>
</dbReference>
<dbReference type="Pfam" id="PF00154">
    <property type="entry name" value="RecA_N"/>
    <property type="match status" value="1"/>
</dbReference>
<dbReference type="PROSITE" id="PS00321">
    <property type="entry name" value="RECA_1"/>
    <property type="match status" value="1"/>
</dbReference>
<dbReference type="SUPFAM" id="SSF54752">
    <property type="entry name" value="RecA protein, C-terminal domain"/>
    <property type="match status" value="1"/>
</dbReference>
<dbReference type="GO" id="GO:0006281">
    <property type="term" value="P:DNA repair"/>
    <property type="evidence" value="ECO:0007669"/>
    <property type="project" value="UniProtKB-UniRule"/>
</dbReference>
<dbReference type="PANTHER" id="PTHR45900">
    <property type="entry name" value="RECA"/>
    <property type="match status" value="1"/>
</dbReference>
<evidence type="ECO:0000256" key="13">
    <source>
        <dbReference type="RuleBase" id="RU004527"/>
    </source>
</evidence>
<evidence type="ECO:0000259" key="15">
    <source>
        <dbReference type="PROSITE" id="PS50163"/>
    </source>
</evidence>
<evidence type="ECO:0000259" key="14">
    <source>
        <dbReference type="PROSITE" id="PS50162"/>
    </source>
</evidence>
<evidence type="ECO:0000256" key="8">
    <source>
        <dbReference type="ARBA" id="ARBA00023204"/>
    </source>
</evidence>
<keyword evidence="4 12" id="KW-0227">DNA damage</keyword>
<dbReference type="FunFam" id="3.40.50.300:FF:000087">
    <property type="entry name" value="Recombinase RecA"/>
    <property type="match status" value="1"/>
</dbReference>
<dbReference type="STRING" id="1121117.SAMN02745977_02291"/>
<dbReference type="PROSITE" id="PS50162">
    <property type="entry name" value="RECA_2"/>
    <property type="match status" value="1"/>
</dbReference>
<evidence type="ECO:0000256" key="9">
    <source>
        <dbReference type="ARBA" id="ARBA00023236"/>
    </source>
</evidence>
<evidence type="ECO:0000256" key="2">
    <source>
        <dbReference type="ARBA" id="ARBA00015553"/>
    </source>
</evidence>
<evidence type="ECO:0000256" key="12">
    <source>
        <dbReference type="HAMAP-Rule" id="MF_00268"/>
    </source>
</evidence>
<dbReference type="GO" id="GO:0006310">
    <property type="term" value="P:DNA recombination"/>
    <property type="evidence" value="ECO:0007669"/>
    <property type="project" value="UniProtKB-UniRule"/>
</dbReference>
<dbReference type="InterPro" id="IPR020588">
    <property type="entry name" value="RecA_ATP-bd"/>
</dbReference>
<dbReference type="SMART" id="SM00382">
    <property type="entry name" value="AAA"/>
    <property type="match status" value="1"/>
</dbReference>
<dbReference type="AlphaFoldDB" id="A0A1H8KAW6"/>
<gene>
    <name evidence="12" type="primary">recA</name>
    <name evidence="16" type="ORF">SAMN02745977_02291</name>
</gene>
<dbReference type="HAMAP" id="MF_00268">
    <property type="entry name" value="RecA"/>
    <property type="match status" value="1"/>
</dbReference>
<dbReference type="Proteomes" id="UP000199531">
    <property type="component" value="Unassembled WGS sequence"/>
</dbReference>
<dbReference type="EMBL" id="FOCW01000010">
    <property type="protein sequence ID" value="SEN90005.1"/>
    <property type="molecule type" value="Genomic_DNA"/>
</dbReference>
<keyword evidence="7 12" id="KW-0233">DNA recombination</keyword>
<dbReference type="InterPro" id="IPR027417">
    <property type="entry name" value="P-loop_NTPase"/>
</dbReference>
<keyword evidence="3 12" id="KW-0547">Nucleotide-binding</keyword>
<dbReference type="Pfam" id="PF21096">
    <property type="entry name" value="RecA_C"/>
    <property type="match status" value="1"/>
</dbReference>
<dbReference type="RefSeq" id="WP_091818057.1">
    <property type="nucleotide sequence ID" value="NZ_FOCW01000010.1"/>
</dbReference>
<reference evidence="16 17" key="1">
    <citation type="submission" date="2016-10" db="EMBL/GenBank/DDBJ databases">
        <authorList>
            <person name="de Groot N.N."/>
        </authorList>
    </citation>
    <scope>NUCLEOTIDE SEQUENCE [LARGE SCALE GENOMIC DNA]</scope>
    <source>
        <strain evidence="16 17">DSM 15123</strain>
    </source>
</reference>
<dbReference type="CDD" id="cd00983">
    <property type="entry name" value="RecA"/>
    <property type="match status" value="1"/>
</dbReference>
<proteinExistence type="inferred from homology"/>
<evidence type="ECO:0000256" key="6">
    <source>
        <dbReference type="ARBA" id="ARBA00023125"/>
    </source>
</evidence>
<comment type="subcellular location">
    <subcellularLocation>
        <location evidence="12">Cytoplasm</location>
    </subcellularLocation>
</comment>
<dbReference type="GO" id="GO:0140664">
    <property type="term" value="F:ATP-dependent DNA damage sensor activity"/>
    <property type="evidence" value="ECO:0007669"/>
    <property type="project" value="InterPro"/>
</dbReference>
<comment type="function">
    <text evidence="10 12">Can catalyze the hydrolysis of ATP in the presence of single-stranded DNA, the ATP-dependent uptake of single-stranded DNA by duplex DNA, and the ATP-dependent hybridization of homologous single-stranded DNAs. It interacts with LexA causing its activation and leading to its autocatalytic cleavage.</text>
</comment>
<evidence type="ECO:0000313" key="17">
    <source>
        <dbReference type="Proteomes" id="UP000199531"/>
    </source>
</evidence>
<dbReference type="PROSITE" id="PS50163">
    <property type="entry name" value="RECA_3"/>
    <property type="match status" value="1"/>
</dbReference>
<sequence>MSTIDQAEKAKALQAALAQIEKQFGKGTIMRLGEGEAIEDIQTVSTGSLGLDIALGVGGLPRGRVVEIYGPESSGKTTLTLQVIAEMQKTGGTCAFVDAEHALDVQYAQKLGINLPELLISQPDTGEQALEIVDSLVRSGAVDLIVVDSVAALTPKAEIEGDMGDQLPGLQARLMSQALRKLTATIKKTNCMVIFINQIRMKIGVMFGSPETTTGGNALKFYSSVRLDIRRVGTIKKGDEVIGSETKVKVVKNKVAPPFKEAYFDILYGTGISREGEIIDMGVNAKIVDKAGAWYSYQGEKIGQGRDNTREFLKENADLAREIENKVRAQLGIAVMPTATAAAAPAESEA</sequence>
<dbReference type="InterPro" id="IPR020584">
    <property type="entry name" value="DNA_recomb/repair_RecA_CS"/>
</dbReference>
<accession>A0A1H8KAW6</accession>
<evidence type="ECO:0000256" key="10">
    <source>
        <dbReference type="ARBA" id="ARBA00025580"/>
    </source>
</evidence>
<dbReference type="GO" id="GO:0005524">
    <property type="term" value="F:ATP binding"/>
    <property type="evidence" value="ECO:0007669"/>
    <property type="project" value="UniProtKB-UniRule"/>
</dbReference>
<feature type="domain" description="RecA family profile 2" evidence="15">
    <location>
        <begin position="204"/>
        <end position="277"/>
    </location>
</feature>
<organism evidence="16 17">
    <name type="scientific">Brachymonas denitrificans DSM 15123</name>
    <dbReference type="NCBI Taxonomy" id="1121117"/>
    <lineage>
        <taxon>Bacteria</taxon>
        <taxon>Pseudomonadati</taxon>
        <taxon>Pseudomonadota</taxon>
        <taxon>Betaproteobacteria</taxon>
        <taxon>Burkholderiales</taxon>
        <taxon>Comamonadaceae</taxon>
        <taxon>Brachymonas</taxon>
    </lineage>
</organism>
<evidence type="ECO:0000256" key="11">
    <source>
        <dbReference type="ARBA" id="ARBA00033319"/>
    </source>
</evidence>
<evidence type="ECO:0000256" key="5">
    <source>
        <dbReference type="ARBA" id="ARBA00022840"/>
    </source>
</evidence>
<evidence type="ECO:0000313" key="16">
    <source>
        <dbReference type="EMBL" id="SEN90005.1"/>
    </source>
</evidence>
<evidence type="ECO:0000256" key="7">
    <source>
        <dbReference type="ARBA" id="ARBA00023172"/>
    </source>
</evidence>
<dbReference type="GO" id="GO:0003684">
    <property type="term" value="F:damaged DNA binding"/>
    <property type="evidence" value="ECO:0007669"/>
    <property type="project" value="UniProtKB-UniRule"/>
</dbReference>
<evidence type="ECO:0000256" key="3">
    <source>
        <dbReference type="ARBA" id="ARBA00022741"/>
    </source>
</evidence>
<dbReference type="InterPro" id="IPR020587">
    <property type="entry name" value="RecA_monomer-monomer_interface"/>
</dbReference>
<name>A0A1H8KAW6_9BURK</name>
<dbReference type="PANTHER" id="PTHR45900:SF1">
    <property type="entry name" value="MITOCHONDRIAL DNA REPAIR PROTEIN RECA HOMOLOG-RELATED"/>
    <property type="match status" value="1"/>
</dbReference>
<evidence type="ECO:0000256" key="4">
    <source>
        <dbReference type="ARBA" id="ARBA00022763"/>
    </source>
</evidence>
<keyword evidence="12" id="KW-0963">Cytoplasm</keyword>
<dbReference type="GO" id="GO:0003697">
    <property type="term" value="F:single-stranded DNA binding"/>
    <property type="evidence" value="ECO:0007669"/>
    <property type="project" value="UniProtKB-UniRule"/>
</dbReference>
<dbReference type="InterPro" id="IPR013765">
    <property type="entry name" value="DNA_recomb/repair_RecA"/>
</dbReference>
<dbReference type="SUPFAM" id="SSF52540">
    <property type="entry name" value="P-loop containing nucleoside triphosphate hydrolases"/>
    <property type="match status" value="1"/>
</dbReference>
<evidence type="ECO:0000256" key="1">
    <source>
        <dbReference type="ARBA" id="ARBA00009391"/>
    </source>
</evidence>
<dbReference type="NCBIfam" id="TIGR02012">
    <property type="entry name" value="tigrfam_recA"/>
    <property type="match status" value="1"/>
</dbReference>
<comment type="similarity">
    <text evidence="1 12 13">Belongs to the RecA family.</text>
</comment>
<dbReference type="GO" id="GO:0009432">
    <property type="term" value="P:SOS response"/>
    <property type="evidence" value="ECO:0007669"/>
    <property type="project" value="UniProtKB-UniRule"/>
</dbReference>
<dbReference type="OrthoDB" id="9776733at2"/>
<dbReference type="InterPro" id="IPR049428">
    <property type="entry name" value="RecA-like_N"/>
</dbReference>
<keyword evidence="6 12" id="KW-0238">DNA-binding</keyword>
<feature type="domain" description="RecA family profile 1" evidence="14">
    <location>
        <begin position="40"/>
        <end position="199"/>
    </location>
</feature>
<protein>
    <recommendedName>
        <fullName evidence="2 12">Protein RecA</fullName>
    </recommendedName>
    <alternativeName>
        <fullName evidence="11 12">Recombinase A</fullName>
    </alternativeName>
</protein>
<dbReference type="GO" id="GO:0005829">
    <property type="term" value="C:cytosol"/>
    <property type="evidence" value="ECO:0007669"/>
    <property type="project" value="TreeGrafter"/>
</dbReference>
<feature type="binding site" evidence="12">
    <location>
        <begin position="70"/>
        <end position="77"/>
    </location>
    <ligand>
        <name>ATP</name>
        <dbReference type="ChEBI" id="CHEBI:30616"/>
    </ligand>
</feature>
<keyword evidence="5 12" id="KW-0067">ATP-binding</keyword>
<keyword evidence="17" id="KW-1185">Reference proteome</keyword>
<keyword evidence="9 12" id="KW-0742">SOS response</keyword>
<dbReference type="InterPro" id="IPR003593">
    <property type="entry name" value="AAA+_ATPase"/>
</dbReference>
<dbReference type="InterPro" id="IPR023400">
    <property type="entry name" value="RecA_C_sf"/>
</dbReference>